<organism evidence="5 6">
    <name type="scientific">Bosea vestrisii</name>
    <dbReference type="NCBI Taxonomy" id="151416"/>
    <lineage>
        <taxon>Bacteria</taxon>
        <taxon>Pseudomonadati</taxon>
        <taxon>Pseudomonadota</taxon>
        <taxon>Alphaproteobacteria</taxon>
        <taxon>Hyphomicrobiales</taxon>
        <taxon>Boseaceae</taxon>
        <taxon>Bosea</taxon>
    </lineage>
</organism>
<reference evidence="6" key="1">
    <citation type="journal article" date="2019" name="Int. J. Syst. Evol. Microbiol.">
        <title>The Global Catalogue of Microorganisms (GCM) 10K type strain sequencing project: providing services to taxonomists for standard genome sequencing and annotation.</title>
        <authorList>
            <consortium name="The Broad Institute Genomics Platform"/>
            <consortium name="The Broad Institute Genome Sequencing Center for Infectious Disease"/>
            <person name="Wu L."/>
            <person name="Ma J."/>
        </authorList>
    </citation>
    <scope>NUCLEOTIDE SEQUENCE [LARGE SCALE GENOMIC DNA]</scope>
    <source>
        <strain evidence="6">CGMCC 1.16326</strain>
    </source>
</reference>
<dbReference type="Gene3D" id="2.10.109.10">
    <property type="entry name" value="Umud Fragment, subunit A"/>
    <property type="match status" value="1"/>
</dbReference>
<dbReference type="CDD" id="cd06529">
    <property type="entry name" value="S24_LexA-like"/>
    <property type="match status" value="1"/>
</dbReference>
<dbReference type="PANTHER" id="PTHR40661:SF3">
    <property type="entry name" value="FELS-1 PROPHAGE TRANSCRIPTIONAL REGULATOR"/>
    <property type="match status" value="1"/>
</dbReference>
<dbReference type="InterPro" id="IPR015927">
    <property type="entry name" value="Peptidase_S24_S26A/B/C"/>
</dbReference>
<comment type="caution">
    <text evidence="5">The sequence shown here is derived from an EMBL/GenBank/DDBJ whole genome shotgun (WGS) entry which is preliminary data.</text>
</comment>
<dbReference type="SUPFAM" id="SSF51306">
    <property type="entry name" value="LexA/Signal peptidase"/>
    <property type="match status" value="1"/>
</dbReference>
<keyword evidence="2" id="KW-0238">DNA-binding</keyword>
<feature type="domain" description="Peptidase S24/S26A/S26B/S26C" evidence="4">
    <location>
        <begin position="98"/>
        <end position="218"/>
    </location>
</feature>
<dbReference type="InterPro" id="IPR039418">
    <property type="entry name" value="LexA-like"/>
</dbReference>
<name>A0ABW0H906_9HYPH</name>
<dbReference type="EMBL" id="JBHSLV010000019">
    <property type="protein sequence ID" value="MFC5393110.1"/>
    <property type="molecule type" value="Genomic_DNA"/>
</dbReference>
<dbReference type="Pfam" id="PF00717">
    <property type="entry name" value="Peptidase_S24"/>
    <property type="match status" value="1"/>
</dbReference>
<evidence type="ECO:0000256" key="2">
    <source>
        <dbReference type="ARBA" id="ARBA00023125"/>
    </source>
</evidence>
<dbReference type="PANTHER" id="PTHR40661">
    <property type="match status" value="1"/>
</dbReference>
<dbReference type="RefSeq" id="WP_377008048.1">
    <property type="nucleotide sequence ID" value="NZ_JBHSLV010000019.1"/>
</dbReference>
<keyword evidence="3" id="KW-0804">Transcription</keyword>
<protein>
    <submittedName>
        <fullName evidence="5">Helix-turn-helix transcriptional regulator</fullName>
    </submittedName>
</protein>
<keyword evidence="1" id="KW-0805">Transcription regulation</keyword>
<evidence type="ECO:0000313" key="6">
    <source>
        <dbReference type="Proteomes" id="UP001596104"/>
    </source>
</evidence>
<evidence type="ECO:0000313" key="5">
    <source>
        <dbReference type="EMBL" id="MFC5393110.1"/>
    </source>
</evidence>
<dbReference type="InterPro" id="IPR036286">
    <property type="entry name" value="LexA/Signal_pep-like_sf"/>
</dbReference>
<evidence type="ECO:0000256" key="3">
    <source>
        <dbReference type="ARBA" id="ARBA00023163"/>
    </source>
</evidence>
<keyword evidence="6" id="KW-1185">Reference proteome</keyword>
<proteinExistence type="predicted"/>
<accession>A0ABW0H906</accession>
<dbReference type="Proteomes" id="UP001596104">
    <property type="component" value="Unassembled WGS sequence"/>
</dbReference>
<evidence type="ECO:0000256" key="1">
    <source>
        <dbReference type="ARBA" id="ARBA00023015"/>
    </source>
</evidence>
<evidence type="ECO:0000259" key="4">
    <source>
        <dbReference type="Pfam" id="PF00717"/>
    </source>
</evidence>
<gene>
    <name evidence="5" type="ORF">ACFPPC_10745</name>
</gene>
<sequence>MDDQELDEGFKERFEALLARFPSMKMAADIAGYSAEQLAKWRDGKARAPLRPIANLCQASATSLDWLVFNREMPSSTIVTATDGELPDVVWIPLLEVIASAGPGYENARPYELRRLPFPRTWLQRLGVPEKYARFLGVDGDSMEPTIMDGWIVLVDTRPKHARANGIYVLVDGPNVRVKRIALGWQNSIVLISDNERYQSEPLSPPDAEALQVAGRIVWAGGEI</sequence>